<dbReference type="EMBL" id="ML119111">
    <property type="protein sequence ID" value="RPB15901.1"/>
    <property type="molecule type" value="Genomic_DNA"/>
</dbReference>
<proteinExistence type="predicted"/>
<accession>A0A3N4L5J1</accession>
<organism evidence="1 2">
    <name type="scientific">Morchella conica CCBAS932</name>
    <dbReference type="NCBI Taxonomy" id="1392247"/>
    <lineage>
        <taxon>Eukaryota</taxon>
        <taxon>Fungi</taxon>
        <taxon>Dikarya</taxon>
        <taxon>Ascomycota</taxon>
        <taxon>Pezizomycotina</taxon>
        <taxon>Pezizomycetes</taxon>
        <taxon>Pezizales</taxon>
        <taxon>Morchellaceae</taxon>
        <taxon>Morchella</taxon>
    </lineage>
</organism>
<sequence>MPRHSHTLEKCTNCILCAAASIAAQRLISPREIQKPTSRSMCIPLCQRKRTHNLFTTLANHSSLLFLVTQVISVGRSIEVG</sequence>
<reference evidence="1 2" key="1">
    <citation type="journal article" date="2018" name="Nat. Ecol. Evol.">
        <title>Pezizomycetes genomes reveal the molecular basis of ectomycorrhizal truffle lifestyle.</title>
        <authorList>
            <person name="Murat C."/>
            <person name="Payen T."/>
            <person name="Noel B."/>
            <person name="Kuo A."/>
            <person name="Morin E."/>
            <person name="Chen J."/>
            <person name="Kohler A."/>
            <person name="Krizsan K."/>
            <person name="Balestrini R."/>
            <person name="Da Silva C."/>
            <person name="Montanini B."/>
            <person name="Hainaut M."/>
            <person name="Levati E."/>
            <person name="Barry K.W."/>
            <person name="Belfiori B."/>
            <person name="Cichocki N."/>
            <person name="Clum A."/>
            <person name="Dockter R.B."/>
            <person name="Fauchery L."/>
            <person name="Guy J."/>
            <person name="Iotti M."/>
            <person name="Le Tacon F."/>
            <person name="Lindquist E.A."/>
            <person name="Lipzen A."/>
            <person name="Malagnac F."/>
            <person name="Mello A."/>
            <person name="Molinier V."/>
            <person name="Miyauchi S."/>
            <person name="Poulain J."/>
            <person name="Riccioni C."/>
            <person name="Rubini A."/>
            <person name="Sitrit Y."/>
            <person name="Splivallo R."/>
            <person name="Traeger S."/>
            <person name="Wang M."/>
            <person name="Zifcakova L."/>
            <person name="Wipf D."/>
            <person name="Zambonelli A."/>
            <person name="Paolocci F."/>
            <person name="Nowrousian M."/>
            <person name="Ottonello S."/>
            <person name="Baldrian P."/>
            <person name="Spatafora J.W."/>
            <person name="Henrissat B."/>
            <person name="Nagy L.G."/>
            <person name="Aury J.M."/>
            <person name="Wincker P."/>
            <person name="Grigoriev I.V."/>
            <person name="Bonfante P."/>
            <person name="Martin F.M."/>
        </authorList>
    </citation>
    <scope>NUCLEOTIDE SEQUENCE [LARGE SCALE GENOMIC DNA]</scope>
    <source>
        <strain evidence="1 2">CCBAS932</strain>
    </source>
</reference>
<protein>
    <submittedName>
        <fullName evidence="1">Uncharacterized protein</fullName>
    </submittedName>
</protein>
<dbReference type="InParanoid" id="A0A3N4L5J1"/>
<evidence type="ECO:0000313" key="2">
    <source>
        <dbReference type="Proteomes" id="UP000277580"/>
    </source>
</evidence>
<gene>
    <name evidence="1" type="ORF">P167DRAFT_532842</name>
</gene>
<dbReference type="Proteomes" id="UP000277580">
    <property type="component" value="Unassembled WGS sequence"/>
</dbReference>
<keyword evidence="2" id="KW-1185">Reference proteome</keyword>
<name>A0A3N4L5J1_9PEZI</name>
<dbReference type="AlphaFoldDB" id="A0A3N4L5J1"/>
<evidence type="ECO:0000313" key="1">
    <source>
        <dbReference type="EMBL" id="RPB15901.1"/>
    </source>
</evidence>